<dbReference type="HOGENOM" id="CLU_2159090_0_0_1"/>
<feature type="compositionally biased region" description="Polar residues" evidence="1">
    <location>
        <begin position="31"/>
        <end position="41"/>
    </location>
</feature>
<dbReference type="EMBL" id="BX842680">
    <property type="protein sequence ID" value="CAE81957.1"/>
    <property type="molecule type" value="Genomic_DNA"/>
</dbReference>
<protein>
    <submittedName>
        <fullName evidence="2">Uncharacterized protein 90C4.310</fullName>
    </submittedName>
</protein>
<gene>
    <name evidence="2" type="primary">90C4.310</name>
</gene>
<feature type="region of interest" description="Disordered" evidence="1">
    <location>
        <begin position="1"/>
        <end position="44"/>
    </location>
</feature>
<accession>Q6MGI1</accession>
<organism evidence="2">
    <name type="scientific">Neurospora crassa</name>
    <dbReference type="NCBI Taxonomy" id="5141"/>
    <lineage>
        <taxon>Eukaryota</taxon>
        <taxon>Fungi</taxon>
        <taxon>Dikarya</taxon>
        <taxon>Ascomycota</taxon>
        <taxon>Pezizomycotina</taxon>
        <taxon>Sordariomycetes</taxon>
        <taxon>Sordariomycetidae</taxon>
        <taxon>Sordariales</taxon>
        <taxon>Sordariaceae</taxon>
        <taxon>Neurospora</taxon>
    </lineage>
</organism>
<reference evidence="2" key="1">
    <citation type="submission" date="2003-12" db="EMBL/GenBank/DDBJ databases">
        <authorList>
            <person name="Schulte U."/>
            <person name="Aign V."/>
            <person name="Hoheisel J."/>
            <person name="Brandt P."/>
            <person name="Fartmann B."/>
            <person name="Holland R."/>
            <person name="Nyakatura G."/>
            <person name="Mewes H.W."/>
            <person name="Mannhaupt G."/>
        </authorList>
    </citation>
    <scope>NUCLEOTIDE SEQUENCE</scope>
</reference>
<dbReference type="AlphaFoldDB" id="Q6MGI1"/>
<dbReference type="VEuPathDB" id="FungiDB:NCU00760"/>
<evidence type="ECO:0000313" key="2">
    <source>
        <dbReference type="EMBL" id="CAE81957.1"/>
    </source>
</evidence>
<name>Q6MGI1_NEUCS</name>
<evidence type="ECO:0000256" key="1">
    <source>
        <dbReference type="SAM" id="MobiDB-lite"/>
    </source>
</evidence>
<reference evidence="2" key="2">
    <citation type="submission" date="2003-12" db="EMBL/GenBank/DDBJ databases">
        <authorList>
            <person name="German Neurospora genome project"/>
        </authorList>
    </citation>
    <scope>NUCLEOTIDE SEQUENCE</scope>
</reference>
<proteinExistence type="predicted"/>
<sequence>MTRESHRSRRPSGCDCGSRHSAALPLGTDHGASNSAWTSAGSRGREGGPFGLAGVVQIGAKGIAPPDSAAGLIAYVQSNPLKLHIFPLKTKSYLEDAVSGGSTMDGDGWRLWSCAA</sequence>
<feature type="compositionally biased region" description="Basic residues" evidence="1">
    <location>
        <begin position="1"/>
        <end position="10"/>
    </location>
</feature>